<name>A0A2J7Q5Y4_9NEOP</name>
<proteinExistence type="predicted"/>
<gene>
    <name evidence="1" type="ORF">B7P43_G09282</name>
</gene>
<organism evidence="1 2">
    <name type="scientific">Cryptotermes secundus</name>
    <dbReference type="NCBI Taxonomy" id="105785"/>
    <lineage>
        <taxon>Eukaryota</taxon>
        <taxon>Metazoa</taxon>
        <taxon>Ecdysozoa</taxon>
        <taxon>Arthropoda</taxon>
        <taxon>Hexapoda</taxon>
        <taxon>Insecta</taxon>
        <taxon>Pterygota</taxon>
        <taxon>Neoptera</taxon>
        <taxon>Polyneoptera</taxon>
        <taxon>Dictyoptera</taxon>
        <taxon>Blattodea</taxon>
        <taxon>Blattoidea</taxon>
        <taxon>Termitoidae</taxon>
        <taxon>Kalotermitidae</taxon>
        <taxon>Cryptotermitinae</taxon>
        <taxon>Cryptotermes</taxon>
    </lineage>
</organism>
<dbReference type="Proteomes" id="UP000235965">
    <property type="component" value="Unassembled WGS sequence"/>
</dbReference>
<keyword evidence="2" id="KW-1185">Reference proteome</keyword>
<dbReference type="InParanoid" id="A0A2J7Q5Y4"/>
<evidence type="ECO:0000313" key="2">
    <source>
        <dbReference type="Proteomes" id="UP000235965"/>
    </source>
</evidence>
<accession>A0A2J7Q5Y4</accession>
<protein>
    <submittedName>
        <fullName evidence="1">Uncharacterized protein</fullName>
    </submittedName>
</protein>
<evidence type="ECO:0000313" key="1">
    <source>
        <dbReference type="EMBL" id="PNF23985.1"/>
    </source>
</evidence>
<dbReference type="AlphaFoldDB" id="A0A2J7Q5Y4"/>
<dbReference type="EMBL" id="NEVH01017543">
    <property type="protein sequence ID" value="PNF23985.1"/>
    <property type="molecule type" value="Genomic_DNA"/>
</dbReference>
<sequence length="292" mass="31164">MGSFLLIPASFSGETISDSFKHRLFFDDIVSLLSFPFSLVLISFPFPVSPFIDSSVFTGISFTTDSISLSDFSSFFSPGFPPGIGAYFEVVSTDVLGDSSFFASSFVIPLLDKISTFSVNFSCPFSGDSTISVAFFPICSSLSCSFFGDSFSLSSLYFPSFPDALLSSVVLFKGSSFHSVSLNSSFPSEFLVSPSVVIMVSNFMFPESCDSGITGLLAVCTPLIADPRIIPSTTTSSDDDDMASGGLTMTTSLSSSSSSLPAPSAWPFFRPWAGFIATPFMTLLNSGFWIIS</sequence>
<reference evidence="1 2" key="1">
    <citation type="submission" date="2017-12" db="EMBL/GenBank/DDBJ databases">
        <title>Hemimetabolous genomes reveal molecular basis of termite eusociality.</title>
        <authorList>
            <person name="Harrison M.C."/>
            <person name="Jongepier E."/>
            <person name="Robertson H.M."/>
            <person name="Arning N."/>
            <person name="Bitard-Feildel T."/>
            <person name="Chao H."/>
            <person name="Childers C.P."/>
            <person name="Dinh H."/>
            <person name="Doddapaneni H."/>
            <person name="Dugan S."/>
            <person name="Gowin J."/>
            <person name="Greiner C."/>
            <person name="Han Y."/>
            <person name="Hu H."/>
            <person name="Hughes D.S.T."/>
            <person name="Huylmans A.-K."/>
            <person name="Kemena C."/>
            <person name="Kremer L.P.M."/>
            <person name="Lee S.L."/>
            <person name="Lopez-Ezquerra A."/>
            <person name="Mallet L."/>
            <person name="Monroy-Kuhn J.M."/>
            <person name="Moser A."/>
            <person name="Murali S.C."/>
            <person name="Muzny D.M."/>
            <person name="Otani S."/>
            <person name="Piulachs M.-D."/>
            <person name="Poelchau M."/>
            <person name="Qu J."/>
            <person name="Schaub F."/>
            <person name="Wada-Katsumata A."/>
            <person name="Worley K.C."/>
            <person name="Xie Q."/>
            <person name="Ylla G."/>
            <person name="Poulsen M."/>
            <person name="Gibbs R.A."/>
            <person name="Schal C."/>
            <person name="Richards S."/>
            <person name="Belles X."/>
            <person name="Korb J."/>
            <person name="Bornberg-Bauer E."/>
        </authorList>
    </citation>
    <scope>NUCLEOTIDE SEQUENCE [LARGE SCALE GENOMIC DNA]</scope>
    <source>
        <tissue evidence="1">Whole body</tissue>
    </source>
</reference>
<comment type="caution">
    <text evidence="1">The sequence shown here is derived from an EMBL/GenBank/DDBJ whole genome shotgun (WGS) entry which is preliminary data.</text>
</comment>